<organism evidence="2 3">
    <name type="scientific">Flavobacterium panici</name>
    <dbReference type="NCBI Taxonomy" id="2654843"/>
    <lineage>
        <taxon>Bacteria</taxon>
        <taxon>Pseudomonadati</taxon>
        <taxon>Bacteroidota</taxon>
        <taxon>Flavobacteriia</taxon>
        <taxon>Flavobacteriales</taxon>
        <taxon>Flavobacteriaceae</taxon>
        <taxon>Flavobacterium</taxon>
    </lineage>
</organism>
<keyword evidence="3" id="KW-1185">Reference proteome</keyword>
<dbReference type="AlphaFoldDB" id="A0A9N8J383"/>
<name>A0A9N8J383_9FLAO</name>
<comment type="caution">
    <text evidence="2">The sequence shown here is derived from an EMBL/GenBank/DDBJ whole genome shotgun (WGS) entry which is preliminary data.</text>
</comment>
<dbReference type="Pfam" id="PF19765">
    <property type="entry name" value="DUF6252"/>
    <property type="match status" value="1"/>
</dbReference>
<dbReference type="PROSITE" id="PS51257">
    <property type="entry name" value="PROKAR_LIPOPROTEIN"/>
    <property type="match status" value="1"/>
</dbReference>
<gene>
    <name evidence="2" type="ORF">FLAPXU55_02139</name>
</gene>
<evidence type="ECO:0008006" key="4">
    <source>
        <dbReference type="Google" id="ProtNLM"/>
    </source>
</evidence>
<evidence type="ECO:0000256" key="1">
    <source>
        <dbReference type="SAM" id="SignalP"/>
    </source>
</evidence>
<protein>
    <recommendedName>
        <fullName evidence="4">Lipid/polyisoprenoid-binding YceI-like domain-containing protein</fullName>
    </recommendedName>
</protein>
<evidence type="ECO:0000313" key="2">
    <source>
        <dbReference type="EMBL" id="CAC9974442.1"/>
    </source>
</evidence>
<proteinExistence type="predicted"/>
<reference evidence="2 3" key="1">
    <citation type="submission" date="2020-06" db="EMBL/GenBank/DDBJ databases">
        <authorList>
            <person name="Criscuolo A."/>
        </authorList>
    </citation>
    <scope>NUCLEOTIDE SEQUENCE [LARGE SCALE GENOMIC DNA]</scope>
    <source>
        <strain evidence="2">PXU-55</strain>
    </source>
</reference>
<dbReference type="Proteomes" id="UP000533639">
    <property type="component" value="Unassembled WGS sequence"/>
</dbReference>
<feature type="signal peptide" evidence="1">
    <location>
        <begin position="1"/>
        <end position="22"/>
    </location>
</feature>
<dbReference type="EMBL" id="CAIJDE010000040">
    <property type="protein sequence ID" value="CAC9974442.1"/>
    <property type="molecule type" value="Genomic_DNA"/>
</dbReference>
<dbReference type="InterPro" id="IPR046219">
    <property type="entry name" value="DUF6252"/>
</dbReference>
<dbReference type="RefSeq" id="WP_053473506.1">
    <property type="nucleotide sequence ID" value="NZ_CAIJDE010000040.1"/>
</dbReference>
<feature type="chain" id="PRO_5040493164" description="Lipid/polyisoprenoid-binding YceI-like domain-containing protein" evidence="1">
    <location>
        <begin position="23"/>
        <end position="187"/>
    </location>
</feature>
<sequence length="187" mass="20774">MKKILSLGFIFLTILFTGCSSDNDDNAVDNENSVSAVINGADWKPTKINSVTLIKVPGMNQRFDINIQDDSKMLMLACENATTAEDAMPLKEYNFYEEIDEEDKKLQVSDALFINSYLIDGNTYTEHIPVSGKITITAMDPNKKTVSGTFSFKAVKGGVLQTKIVTPEVFEVKNGVFTNLSYTVYKQ</sequence>
<evidence type="ECO:0000313" key="3">
    <source>
        <dbReference type="Proteomes" id="UP000533639"/>
    </source>
</evidence>
<keyword evidence="1" id="KW-0732">Signal</keyword>
<accession>A0A9N8J383</accession>